<dbReference type="EMBL" id="CP066775">
    <property type="protein sequence ID" value="QQL48551.1"/>
    <property type="molecule type" value="Genomic_DNA"/>
</dbReference>
<feature type="domain" description="Ig-like" evidence="2">
    <location>
        <begin position="403"/>
        <end position="486"/>
    </location>
</feature>
<feature type="signal peptide" evidence="1">
    <location>
        <begin position="1"/>
        <end position="22"/>
    </location>
</feature>
<dbReference type="InterPro" id="IPR007110">
    <property type="entry name" value="Ig-like_dom"/>
</dbReference>
<protein>
    <submittedName>
        <fullName evidence="3">Gliding motility-associated C-terminal domain-containing protein</fullName>
    </submittedName>
</protein>
<dbReference type="Gene3D" id="2.60.40.10">
    <property type="entry name" value="Immunoglobulins"/>
    <property type="match status" value="2"/>
</dbReference>
<dbReference type="NCBIfam" id="TIGR04131">
    <property type="entry name" value="Bac_Flav_CTERM"/>
    <property type="match status" value="1"/>
</dbReference>
<dbReference type="KEGG" id="mgik:GO620_010140"/>
<reference evidence="3 4" key="1">
    <citation type="submission" date="2020-12" db="EMBL/GenBank/DDBJ databases">
        <title>HMF7856_wgs.fasta genome submission.</title>
        <authorList>
            <person name="Kang H."/>
            <person name="Kim H."/>
            <person name="Joh K."/>
        </authorList>
    </citation>
    <scope>NUCLEOTIDE SEQUENCE [LARGE SCALE GENOMIC DNA]</scope>
    <source>
        <strain evidence="3 4">HMF7856</strain>
    </source>
</reference>
<dbReference type="Gene3D" id="2.60.40.2700">
    <property type="match status" value="1"/>
</dbReference>
<evidence type="ECO:0000259" key="2">
    <source>
        <dbReference type="PROSITE" id="PS50835"/>
    </source>
</evidence>
<gene>
    <name evidence="3" type="ORF">GO620_010140</name>
</gene>
<evidence type="ECO:0000313" key="4">
    <source>
        <dbReference type="Proteomes" id="UP000429232"/>
    </source>
</evidence>
<evidence type="ECO:0000313" key="3">
    <source>
        <dbReference type="EMBL" id="QQL48551.1"/>
    </source>
</evidence>
<name>A0A7T7JFV9_9SPHI</name>
<dbReference type="PROSITE" id="PS50835">
    <property type="entry name" value="IG_LIKE"/>
    <property type="match status" value="1"/>
</dbReference>
<sequence length="659" mass="68973">MSLSKLLICMLMLLGFSVDVNAQCSGTLGDPVINITFGAGAGRGPALPAGTTNLTYVTGCPEDGQYTITSRMNTCFTDNWHLVYYDHTGDTDGRFMVANASIAPSDFYTQTVNGLCSGTTYQFGAWIMNMVGRYGIPPRITFRIEKTDGTLLKSLDTQDIPMSSTPTWLPFSFYFTMPAGVSSVVLRMRNNAPGGVGNDLALDDITFRPSGPAISVGIQNVTGNTATVCESASSGLKLVATADACYLKTAYQWQQSTDNGTTWTDIATATTATYTTSALIAGTYLYRVLVADDGNTGFASCRVVSDALTVKVNAPAASAVNITASANNTCPGVPVTFTATTVNGGTSPAYQWQVNGVNAGANNSTFTTAALKDNDVITCVLITNLPCSVPVTSNALVVNLLNPLTATVSASSTTICAGGTITFTAAAGGTATGLSYEWFINGKTTGETGTTFIAAGLADKDAVTCAITSTTNICNVPVTVVANAVSVTVESPPIVRFPNTLYTVIAGDGVTISPVNVIRGATYQWSPAAGLSRTDIANPVAAPGTTTEYTLTVISALGCYTTSGPVTVKVISAFVPPPNTFTPNGDGYNDLWNIPILVGFNKCTVDVYSRNGRQVFHSIGYSKPWDGTYEGQKLPAGTYYYVIDLKNGSKPYSGYVSLL</sequence>
<dbReference type="InterPro" id="IPR026341">
    <property type="entry name" value="T9SS_type_B"/>
</dbReference>
<keyword evidence="4" id="KW-1185">Reference proteome</keyword>
<dbReference type="AlphaFoldDB" id="A0A7T7JFV9"/>
<keyword evidence="1" id="KW-0732">Signal</keyword>
<proteinExistence type="predicted"/>
<feature type="chain" id="PRO_5031002090" evidence="1">
    <location>
        <begin position="23"/>
        <end position="659"/>
    </location>
</feature>
<organism evidence="3 4">
    <name type="scientific">Mucilaginibacter ginkgonis</name>
    <dbReference type="NCBI Taxonomy" id="2682091"/>
    <lineage>
        <taxon>Bacteria</taxon>
        <taxon>Pseudomonadati</taxon>
        <taxon>Bacteroidota</taxon>
        <taxon>Sphingobacteriia</taxon>
        <taxon>Sphingobacteriales</taxon>
        <taxon>Sphingobacteriaceae</taxon>
        <taxon>Mucilaginibacter</taxon>
    </lineage>
</organism>
<dbReference type="Pfam" id="PF13585">
    <property type="entry name" value="CHU_C"/>
    <property type="match status" value="1"/>
</dbReference>
<dbReference type="InterPro" id="IPR013783">
    <property type="entry name" value="Ig-like_fold"/>
</dbReference>
<dbReference type="RefSeq" id="WP_198173594.1">
    <property type="nucleotide sequence ID" value="NZ_CP066775.1"/>
</dbReference>
<dbReference type="Gene3D" id="2.60.120.260">
    <property type="entry name" value="Galactose-binding domain-like"/>
    <property type="match status" value="1"/>
</dbReference>
<evidence type="ECO:0000256" key="1">
    <source>
        <dbReference type="SAM" id="SignalP"/>
    </source>
</evidence>
<dbReference type="Proteomes" id="UP000429232">
    <property type="component" value="Chromosome"/>
</dbReference>
<accession>A0A7T7JFV9</accession>